<sequence length="412" mass="47940">MPFLGKDWRSPGLNWTKTDRGWKRIIIFGHESEDNNRDIDLKEVGSVNFTIHDCSSQFYATVSLRLCGDNKENRFVGDVCELATTKRQKDFYNNNTKSQFVFKDRWIYVQKGSTKERHGYCTLGEALNRLDFSSAIQDLRRFNYVARLFQLIARSELTSLSGAAQKNYFNILEKIVRKVVQDHYNPRLVKELLQDLSSTLHNLTIHAGRCVLVGNINIWLCRLETIFKWKQQLDNLQIPKQMCDGISINDLPLNMQNKILCKLSDACDIINLGKATPTLHVLSENRIVWKNLCHFHFSDKQYCENLVLTKSDNVDWKLMYFTLQKHYPTKEQYGDTLHFCKHCRIVFWMVKKHTCSRIHVMYLGSVDYRAVTPGGEWLSTIFQDCGHPCSANDPDSCLVPISPQNFINLFQF</sequence>
<name>A0ACB8W9F3_9TELE</name>
<organism evidence="1 2">
    <name type="scientific">Scortum barcoo</name>
    <name type="common">barcoo grunter</name>
    <dbReference type="NCBI Taxonomy" id="214431"/>
    <lineage>
        <taxon>Eukaryota</taxon>
        <taxon>Metazoa</taxon>
        <taxon>Chordata</taxon>
        <taxon>Craniata</taxon>
        <taxon>Vertebrata</taxon>
        <taxon>Euteleostomi</taxon>
        <taxon>Actinopterygii</taxon>
        <taxon>Neopterygii</taxon>
        <taxon>Teleostei</taxon>
        <taxon>Neoteleostei</taxon>
        <taxon>Acanthomorphata</taxon>
        <taxon>Eupercaria</taxon>
        <taxon>Centrarchiformes</taxon>
        <taxon>Terapontoidei</taxon>
        <taxon>Terapontidae</taxon>
        <taxon>Scortum</taxon>
    </lineage>
</organism>
<reference evidence="1" key="1">
    <citation type="submission" date="2022-04" db="EMBL/GenBank/DDBJ databases">
        <title>Jade perch genome.</title>
        <authorList>
            <person name="Chao B."/>
        </authorList>
    </citation>
    <scope>NUCLEOTIDE SEQUENCE</scope>
    <source>
        <strain evidence="1">CB-2022</strain>
    </source>
</reference>
<keyword evidence="2" id="KW-1185">Reference proteome</keyword>
<evidence type="ECO:0000313" key="1">
    <source>
        <dbReference type="EMBL" id="KAI3364290.1"/>
    </source>
</evidence>
<dbReference type="Proteomes" id="UP000831701">
    <property type="component" value="Chromosome 13"/>
</dbReference>
<comment type="caution">
    <text evidence="1">The sequence shown here is derived from an EMBL/GenBank/DDBJ whole genome shotgun (WGS) entry which is preliminary data.</text>
</comment>
<proteinExistence type="predicted"/>
<evidence type="ECO:0000313" key="2">
    <source>
        <dbReference type="Proteomes" id="UP000831701"/>
    </source>
</evidence>
<gene>
    <name evidence="1" type="ORF">L3Q82_011096</name>
</gene>
<dbReference type="EMBL" id="CM041543">
    <property type="protein sequence ID" value="KAI3364290.1"/>
    <property type="molecule type" value="Genomic_DNA"/>
</dbReference>
<protein>
    <submittedName>
        <fullName evidence="1">Uncharacterized protein</fullName>
    </submittedName>
</protein>
<accession>A0ACB8W9F3</accession>